<evidence type="ECO:0000256" key="7">
    <source>
        <dbReference type="ARBA" id="ARBA00023136"/>
    </source>
</evidence>
<dbReference type="SMART" id="SM00112">
    <property type="entry name" value="CA"/>
    <property type="match status" value="6"/>
</dbReference>
<dbReference type="Pfam" id="PF00028">
    <property type="entry name" value="Cadherin"/>
    <property type="match status" value="3"/>
</dbReference>
<evidence type="ECO:0000256" key="10">
    <source>
        <dbReference type="SAM" id="Phobius"/>
    </source>
</evidence>
<proteinExistence type="predicted"/>
<evidence type="ECO:0000256" key="9">
    <source>
        <dbReference type="PROSITE-ProRule" id="PRU00043"/>
    </source>
</evidence>
<dbReference type="Proteomes" id="UP001651158">
    <property type="component" value="Unassembled WGS sequence"/>
</dbReference>
<keyword evidence="6 10" id="KW-1133">Transmembrane helix</keyword>
<feature type="domain" description="Cadherin" evidence="12">
    <location>
        <begin position="617"/>
        <end position="719"/>
    </location>
</feature>
<dbReference type="SUPFAM" id="SSF49313">
    <property type="entry name" value="Cadherin-like"/>
    <property type="match status" value="6"/>
</dbReference>
<accession>A0ABR4QR08</accession>
<dbReference type="PANTHER" id="PTHR24028:SF146">
    <property type="entry name" value="CADHERIN 96CB, ISOFORM D-RELATED"/>
    <property type="match status" value="1"/>
</dbReference>
<evidence type="ECO:0000256" key="3">
    <source>
        <dbReference type="ARBA" id="ARBA00022737"/>
    </source>
</evidence>
<organism evidence="14 15">
    <name type="scientific">Taenia crassiceps</name>
    <dbReference type="NCBI Taxonomy" id="6207"/>
    <lineage>
        <taxon>Eukaryota</taxon>
        <taxon>Metazoa</taxon>
        <taxon>Spiralia</taxon>
        <taxon>Lophotrochozoa</taxon>
        <taxon>Platyhelminthes</taxon>
        <taxon>Cestoda</taxon>
        <taxon>Eucestoda</taxon>
        <taxon>Cyclophyllidea</taxon>
        <taxon>Taeniidae</taxon>
        <taxon>Taenia</taxon>
    </lineage>
</organism>
<feature type="domain" description="Cadherin" evidence="12">
    <location>
        <begin position="22"/>
        <end position="150"/>
    </location>
</feature>
<dbReference type="PROSITE" id="PS51746">
    <property type="entry name" value="PPM_2"/>
    <property type="match status" value="1"/>
</dbReference>
<keyword evidence="11" id="KW-0732">Signal</keyword>
<dbReference type="InterPro" id="IPR002126">
    <property type="entry name" value="Cadherin-like_dom"/>
</dbReference>
<evidence type="ECO:0000256" key="1">
    <source>
        <dbReference type="ARBA" id="ARBA00004167"/>
    </source>
</evidence>
<dbReference type="InterPro" id="IPR020894">
    <property type="entry name" value="Cadherin_CS"/>
</dbReference>
<evidence type="ECO:0000256" key="5">
    <source>
        <dbReference type="ARBA" id="ARBA00022889"/>
    </source>
</evidence>
<dbReference type="InterPro" id="IPR013164">
    <property type="entry name" value="Cadherin_N"/>
</dbReference>
<evidence type="ECO:0000256" key="11">
    <source>
        <dbReference type="SAM" id="SignalP"/>
    </source>
</evidence>
<keyword evidence="8" id="KW-0325">Glycoprotein</keyword>
<feature type="transmembrane region" description="Helical" evidence="10">
    <location>
        <begin position="891"/>
        <end position="913"/>
    </location>
</feature>
<evidence type="ECO:0000256" key="4">
    <source>
        <dbReference type="ARBA" id="ARBA00022837"/>
    </source>
</evidence>
<evidence type="ECO:0000256" key="6">
    <source>
        <dbReference type="ARBA" id="ARBA00022989"/>
    </source>
</evidence>
<evidence type="ECO:0000259" key="13">
    <source>
        <dbReference type="PROSITE" id="PS51746"/>
    </source>
</evidence>
<sequence length="1424" mass="157476">MMSVWSSQSCFYLVLVFFLARAKHEITYVVKEESDNGTFIGNILIDSGLNDIVSTSGDIGIQLYEDQVTGLFRTDGNSGRLVVSGRIDREAICPQRGGTLVSNSLAGHLLGNTDNSPSKCQVDFIAHIPPDHWINIAVIVEDINDHAPQFQHSDPNEFGGRISNPPYIVFISEGVSIGYEVPLNGAIDEDADNNGIQSYSLCGSDIDNSTFALKFVLPGELNLVVKKKLDFEEKTSYKGHIKVCDGGRPTPRCAFQNISIFITDSNDNKPHFDKEIYEVQISEATPVMTIIATVSAKDADSGDFGKLTYRFGQIYDRNVINFFGINENTGEVWVKSPLDAKIISHLKIPIIAQDGGNIPKTGTAMLQIDIEDVNNHLPWIEVKPISPPVGMRKSKDGHIQLWVEENQPIGTQIGIILTGDRDIGTNGEVSCELKGNNSPFRLSYSSSGRERKMYSLQSKIRFDLEAMLPHTPIALQVECSDAGDPKMISRQNIQVNIVDVNEYPAYFTKMQSNLIVHLPEDAPPGSLVVEIQATDCDATPKMKFELVDSSSNLFRIDSSSGRVYTLGNFDREQTEKIYFAVRVVEMDVLNLRIPPSGYELANITLVLDDINDNSPVLESTCTFRILENRPAYSDLVGQLKAIDPDLGENGTVRFMSSNDLFDINPISGKIYAKAVLDRETVSQYQLEVEITDLGRPFSRKTLERISINVEDVNDNEPIWEAPEKMHQEISITAVAKIIRSGNSYAGLDGMPCVAFVNISHHASLQRNILKLMAYDADTEPNANFSFIIVSGNYYGDDSFLLSTNYTLNLTSEPQHINANEYFHVNQITWVVRVLNSEYPNQCENGLFELILRVSDNGNPPLHSDTLMYIQLQKKNGFVTSLYGILHHSKHVILFVVACLMACSVILPAVICLIRNQRKSQECGGRDTVACVSGEGVGQNYPPNGHSAVEGWAKEQVFLAQQPYISSFDVADEMSASLIRCSTECEAVNFSQMSNLQCQVCPSLAQISGYSPPTDLNGEEAGNERSVYNSFGRKNFFYPTASMMGSQAREVNDYTRGTTLLDAKATPSHQALFPYSNILGGSLAHKHPHFLHDLHSRRTKTVDMYNQTLLFPTEMSGFDNKHTQYEIQRRPLPTYGDDAYFISVTDVSCVLGVADGVGGWRSYGVDPGEFSMTFMSTCQRLAQSGRFKPNEPMLLVTESYHEVLDAKTPLLGSATFCVISLCRSDGRLHTVCLGDSGYLVIRHGTVVKRSPNQKHALNTPFQVACLPPNEHGHFYRDPPEQAIQDSLSLEPSDLVVVGTDGLFDNLTDQMILQELTPLRDCDLSLASDELLDWCAYRLVACARGAAENPNFLSPFASEARQYGLNIAGGVRGDITVMLALVVNESAVTDTQLSESPKFVDSSVKKTVFKISRSRSSSPPSTLQLT</sequence>
<dbReference type="PROSITE" id="PS50268">
    <property type="entry name" value="CADHERIN_2"/>
    <property type="match status" value="7"/>
</dbReference>
<dbReference type="InterPro" id="IPR001932">
    <property type="entry name" value="PPM-type_phosphatase-like_dom"/>
</dbReference>
<dbReference type="InterPro" id="IPR015919">
    <property type="entry name" value="Cadherin-like_sf"/>
</dbReference>
<dbReference type="InterPro" id="IPR036457">
    <property type="entry name" value="PPM-type-like_dom_sf"/>
</dbReference>
<keyword evidence="3" id="KW-0677">Repeat</keyword>
<dbReference type="CDD" id="cd11304">
    <property type="entry name" value="Cadherin_repeat"/>
    <property type="match status" value="7"/>
</dbReference>
<keyword evidence="15" id="KW-1185">Reference proteome</keyword>
<dbReference type="Pfam" id="PF08266">
    <property type="entry name" value="Cadherin_2"/>
    <property type="match status" value="1"/>
</dbReference>
<dbReference type="PRINTS" id="PR00205">
    <property type="entry name" value="CADHERIN"/>
</dbReference>
<feature type="chain" id="PRO_5045168856" evidence="11">
    <location>
        <begin position="23"/>
        <end position="1424"/>
    </location>
</feature>
<evidence type="ECO:0000313" key="14">
    <source>
        <dbReference type="EMBL" id="KAL5112012.1"/>
    </source>
</evidence>
<comment type="subcellular location">
    <subcellularLocation>
        <location evidence="1">Membrane</location>
        <topology evidence="1">Single-pass membrane protein</topology>
    </subcellularLocation>
</comment>
<feature type="domain" description="PPM-type phosphatase" evidence="13">
    <location>
        <begin position="1120"/>
        <end position="1380"/>
    </location>
</feature>
<keyword evidence="2 10" id="KW-0812">Transmembrane</keyword>
<feature type="domain" description="Cadherin" evidence="12">
    <location>
        <begin position="273"/>
        <end position="380"/>
    </location>
</feature>
<protein>
    <submittedName>
        <fullName evidence="14">Protocadherin-1</fullName>
    </submittedName>
</protein>
<keyword evidence="5" id="KW-0130">Cell adhesion</keyword>
<dbReference type="PROSITE" id="PS00232">
    <property type="entry name" value="CADHERIN_1"/>
    <property type="match status" value="3"/>
</dbReference>
<reference evidence="14 15" key="1">
    <citation type="journal article" date="2022" name="Front. Cell. Infect. Microbiol.">
        <title>The Genomes of Two Strains of Taenia crassiceps the Animal Model for the Study of Human Cysticercosis.</title>
        <authorList>
            <person name="Bobes R.J."/>
            <person name="Estrada K."/>
            <person name="Rios-Valencia D.G."/>
            <person name="Calderon-Gallegos A."/>
            <person name="de la Torre P."/>
            <person name="Carrero J.C."/>
            <person name="Sanchez-Flores A."/>
            <person name="Laclette J.P."/>
        </authorList>
    </citation>
    <scope>NUCLEOTIDE SEQUENCE [LARGE SCALE GENOMIC DNA]</scope>
    <source>
        <strain evidence="14">WFUcys</strain>
    </source>
</reference>
<evidence type="ECO:0000259" key="12">
    <source>
        <dbReference type="PROSITE" id="PS50268"/>
    </source>
</evidence>
<evidence type="ECO:0000256" key="2">
    <source>
        <dbReference type="ARBA" id="ARBA00022692"/>
    </source>
</evidence>
<feature type="signal peptide" evidence="11">
    <location>
        <begin position="1"/>
        <end position="22"/>
    </location>
</feature>
<dbReference type="Gene3D" id="2.60.40.60">
    <property type="entry name" value="Cadherins"/>
    <property type="match status" value="7"/>
</dbReference>
<evidence type="ECO:0000313" key="15">
    <source>
        <dbReference type="Proteomes" id="UP001651158"/>
    </source>
</evidence>
<comment type="caution">
    <text evidence="14">The sequence shown here is derived from an EMBL/GenBank/DDBJ whole genome shotgun (WGS) entry which is preliminary data.</text>
</comment>
<name>A0ABR4QR08_9CEST</name>
<dbReference type="InterPro" id="IPR050174">
    <property type="entry name" value="Protocadherin/Cadherin-CA"/>
</dbReference>
<dbReference type="Gene3D" id="3.60.40.10">
    <property type="entry name" value="PPM-type phosphatase domain"/>
    <property type="match status" value="1"/>
</dbReference>
<feature type="domain" description="Cadherin" evidence="12">
    <location>
        <begin position="163"/>
        <end position="272"/>
    </location>
</feature>
<feature type="domain" description="Cadherin" evidence="12">
    <location>
        <begin position="768"/>
        <end position="882"/>
    </location>
</feature>
<dbReference type="EMBL" id="JAKROA010000001">
    <property type="protein sequence ID" value="KAL5112012.1"/>
    <property type="molecule type" value="Genomic_DNA"/>
</dbReference>
<feature type="domain" description="Cadherin" evidence="12">
    <location>
        <begin position="510"/>
        <end position="617"/>
    </location>
</feature>
<feature type="domain" description="Cadherin" evidence="12">
    <location>
        <begin position="403"/>
        <end position="506"/>
    </location>
</feature>
<keyword evidence="4 9" id="KW-0106">Calcium</keyword>
<dbReference type="SMART" id="SM00332">
    <property type="entry name" value="PP2Cc"/>
    <property type="match status" value="1"/>
</dbReference>
<dbReference type="SUPFAM" id="SSF81606">
    <property type="entry name" value="PP2C-like"/>
    <property type="match status" value="1"/>
</dbReference>
<evidence type="ECO:0000256" key="8">
    <source>
        <dbReference type="ARBA" id="ARBA00023180"/>
    </source>
</evidence>
<keyword evidence="7 10" id="KW-0472">Membrane</keyword>
<gene>
    <name evidence="14" type="ORF">TcWFU_004692</name>
</gene>
<dbReference type="PANTHER" id="PTHR24028">
    <property type="entry name" value="CADHERIN-87A"/>
    <property type="match status" value="1"/>
</dbReference>